<comment type="caution">
    <text evidence="4">The sequence shown here is derived from an EMBL/GenBank/DDBJ whole genome shotgun (WGS) entry which is preliminary data.</text>
</comment>
<evidence type="ECO:0000256" key="2">
    <source>
        <dbReference type="SAM" id="MobiDB-lite"/>
    </source>
</evidence>
<feature type="domain" description="HTH merR-type" evidence="3">
    <location>
        <begin position="149"/>
        <end position="218"/>
    </location>
</feature>
<dbReference type="EMBL" id="BAAAKV010000104">
    <property type="protein sequence ID" value="GAA1199801.1"/>
    <property type="molecule type" value="Genomic_DNA"/>
</dbReference>
<dbReference type="Pfam" id="PF13411">
    <property type="entry name" value="MerR_1"/>
    <property type="match status" value="1"/>
</dbReference>
<name>A0ABP4FVM7_9ACTN</name>
<feature type="region of interest" description="Disordered" evidence="2">
    <location>
        <begin position="115"/>
        <end position="140"/>
    </location>
</feature>
<keyword evidence="1" id="KW-0238">DNA-binding</keyword>
<dbReference type="Gene3D" id="1.10.1660.10">
    <property type="match status" value="2"/>
</dbReference>
<dbReference type="Pfam" id="PF00376">
    <property type="entry name" value="MerR"/>
    <property type="match status" value="1"/>
</dbReference>
<dbReference type="InterPro" id="IPR000551">
    <property type="entry name" value="MerR-type_HTH_dom"/>
</dbReference>
<evidence type="ECO:0000259" key="3">
    <source>
        <dbReference type="PROSITE" id="PS50937"/>
    </source>
</evidence>
<gene>
    <name evidence="4" type="ORF">GCM10009654_65440</name>
</gene>
<feature type="compositionally biased region" description="Gly residues" evidence="2">
    <location>
        <begin position="125"/>
        <end position="137"/>
    </location>
</feature>
<keyword evidence="5" id="KW-1185">Reference proteome</keyword>
<organism evidence="4 5">
    <name type="scientific">Streptomyces hebeiensis</name>
    <dbReference type="NCBI Taxonomy" id="229486"/>
    <lineage>
        <taxon>Bacteria</taxon>
        <taxon>Bacillati</taxon>
        <taxon>Actinomycetota</taxon>
        <taxon>Actinomycetes</taxon>
        <taxon>Kitasatosporales</taxon>
        <taxon>Streptomycetaceae</taxon>
        <taxon>Streptomyces</taxon>
    </lineage>
</organism>
<proteinExistence type="predicted"/>
<protein>
    <submittedName>
        <fullName evidence="4">MerR family transcriptional regulator</fullName>
    </submittedName>
</protein>
<dbReference type="RefSeq" id="WP_344284888.1">
    <property type="nucleotide sequence ID" value="NZ_BAAAKV010000104.1"/>
</dbReference>
<dbReference type="Proteomes" id="UP001501371">
    <property type="component" value="Unassembled WGS sequence"/>
</dbReference>
<dbReference type="InterPro" id="IPR009061">
    <property type="entry name" value="DNA-bd_dom_put_sf"/>
</dbReference>
<accession>A0ABP4FVM7</accession>
<dbReference type="SUPFAM" id="SSF46955">
    <property type="entry name" value="Putative DNA-binding domain"/>
    <property type="match status" value="2"/>
</dbReference>
<dbReference type="InterPro" id="IPR047057">
    <property type="entry name" value="MerR_fam"/>
</dbReference>
<dbReference type="SMART" id="SM00422">
    <property type="entry name" value="HTH_MERR"/>
    <property type="match status" value="2"/>
</dbReference>
<evidence type="ECO:0000313" key="5">
    <source>
        <dbReference type="Proteomes" id="UP001501371"/>
    </source>
</evidence>
<evidence type="ECO:0000313" key="4">
    <source>
        <dbReference type="EMBL" id="GAA1199801.1"/>
    </source>
</evidence>
<dbReference type="PANTHER" id="PTHR30204">
    <property type="entry name" value="REDOX-CYCLING DRUG-SENSING TRANSCRIPTIONAL ACTIVATOR SOXR"/>
    <property type="match status" value="1"/>
</dbReference>
<reference evidence="5" key="1">
    <citation type="journal article" date="2019" name="Int. J. Syst. Evol. Microbiol.">
        <title>The Global Catalogue of Microorganisms (GCM) 10K type strain sequencing project: providing services to taxonomists for standard genome sequencing and annotation.</title>
        <authorList>
            <consortium name="The Broad Institute Genomics Platform"/>
            <consortium name="The Broad Institute Genome Sequencing Center for Infectious Disease"/>
            <person name="Wu L."/>
            <person name="Ma J."/>
        </authorList>
    </citation>
    <scope>NUCLEOTIDE SEQUENCE [LARGE SCALE GENOMIC DNA]</scope>
    <source>
        <strain evidence="5">JCM 12696</strain>
    </source>
</reference>
<sequence length="264" mass="28124">MSGREEGRLRAVDLARTAGISVQQVRTYVATGILPPVERAANGYRVFTVAHAEALATAREVAAGHGWTTARAVMRAVHEGDLETALAALDASHARLDRERAELAAVRDMLSTALAGEGEGEGEGAGEGTGKGTGKGQGRAAVPIVARRGMRIGEAARAVGVRPPVLRLWEARGLLRPDREPGTGYRRYAPAELRAAQVVALLRRGGNPLAAIDAVMREFRTAGSPDRVLGELSHRARDLRRRSLNRLGASAALHAYLRYLGHVT</sequence>
<dbReference type="PROSITE" id="PS50937">
    <property type="entry name" value="HTH_MERR_2"/>
    <property type="match status" value="2"/>
</dbReference>
<dbReference type="PANTHER" id="PTHR30204:SF93">
    <property type="entry name" value="HTH MERR-TYPE DOMAIN-CONTAINING PROTEIN"/>
    <property type="match status" value="1"/>
</dbReference>
<feature type="domain" description="HTH merR-type" evidence="3">
    <location>
        <begin position="14"/>
        <end position="56"/>
    </location>
</feature>
<evidence type="ECO:0000256" key="1">
    <source>
        <dbReference type="ARBA" id="ARBA00023125"/>
    </source>
</evidence>